<evidence type="ECO:0000256" key="5">
    <source>
        <dbReference type="ARBA" id="ARBA00022989"/>
    </source>
</evidence>
<evidence type="ECO:0000256" key="7">
    <source>
        <dbReference type="SAM" id="Phobius"/>
    </source>
</evidence>
<comment type="caution">
    <text evidence="8">The sequence shown here is derived from an EMBL/GenBank/DDBJ whole genome shotgun (WGS) entry which is preliminary data.</text>
</comment>
<keyword evidence="5 7" id="KW-1133">Transmembrane helix</keyword>
<accession>A0A2I1K0E8</accession>
<dbReference type="OrthoDB" id="1632160at2"/>
<evidence type="ECO:0000256" key="1">
    <source>
        <dbReference type="ARBA" id="ARBA00004651"/>
    </source>
</evidence>
<evidence type="ECO:0000256" key="4">
    <source>
        <dbReference type="ARBA" id="ARBA00022692"/>
    </source>
</evidence>
<keyword evidence="4 7" id="KW-0812">Transmembrane</keyword>
<evidence type="ECO:0000313" key="8">
    <source>
        <dbReference type="EMBL" id="PKY89083.1"/>
    </source>
</evidence>
<reference evidence="8 9" key="1">
    <citation type="submission" date="2017-12" db="EMBL/GenBank/DDBJ databases">
        <title>Phylogenetic diversity of female urinary microbiome.</title>
        <authorList>
            <person name="Thomas-White K."/>
            <person name="Wolfe A.J."/>
        </authorList>
    </citation>
    <scope>NUCLEOTIDE SEQUENCE [LARGE SCALE GENOMIC DNA]</scope>
    <source>
        <strain evidence="8 9">UMB0898</strain>
    </source>
</reference>
<feature type="transmembrane region" description="Helical" evidence="7">
    <location>
        <begin position="54"/>
        <end position="78"/>
    </location>
</feature>
<feature type="transmembrane region" description="Helical" evidence="7">
    <location>
        <begin position="6"/>
        <end position="23"/>
    </location>
</feature>
<gene>
    <name evidence="8" type="ORF">CYJ57_04380</name>
</gene>
<dbReference type="PANTHER" id="PTHR33884">
    <property type="entry name" value="UPF0410 PROTEIN YMGE"/>
    <property type="match status" value="1"/>
</dbReference>
<dbReference type="InterPro" id="IPR007341">
    <property type="entry name" value="Transgly_assoc"/>
</dbReference>
<dbReference type="EMBL" id="PKHE01000009">
    <property type="protein sequence ID" value="PKY89083.1"/>
    <property type="molecule type" value="Genomic_DNA"/>
</dbReference>
<comment type="similarity">
    <text evidence="2">Belongs to the UPF0410 family.</text>
</comment>
<dbReference type="Pfam" id="PF04226">
    <property type="entry name" value="Transgly_assoc"/>
    <property type="match status" value="1"/>
</dbReference>
<sequence length="85" mass="8895">MLSTIWYLIVGGLIGWIAGMILDRDIPGGVIGNIVAGLIGSSVGGYLFKDFGPQLAGIAIIPAILGAIILVLIVSWIFKSSNRRA</sequence>
<dbReference type="AlphaFoldDB" id="A0A2I1K0E8"/>
<organism evidence="8 9">
    <name type="scientific">Falseniella ignava</name>
    <dbReference type="NCBI Taxonomy" id="137730"/>
    <lineage>
        <taxon>Bacteria</taxon>
        <taxon>Bacillati</taxon>
        <taxon>Bacillota</taxon>
        <taxon>Bacilli</taxon>
        <taxon>Lactobacillales</taxon>
        <taxon>Aerococcaceae</taxon>
        <taxon>Falseniella</taxon>
    </lineage>
</organism>
<dbReference type="GO" id="GO:0005886">
    <property type="term" value="C:plasma membrane"/>
    <property type="evidence" value="ECO:0007669"/>
    <property type="project" value="UniProtKB-SubCell"/>
</dbReference>
<keyword evidence="6 7" id="KW-0472">Membrane</keyword>
<evidence type="ECO:0000256" key="3">
    <source>
        <dbReference type="ARBA" id="ARBA00022475"/>
    </source>
</evidence>
<evidence type="ECO:0000256" key="6">
    <source>
        <dbReference type="ARBA" id="ARBA00023136"/>
    </source>
</evidence>
<dbReference type="RefSeq" id="WP_101954227.1">
    <property type="nucleotide sequence ID" value="NZ_PKHE01000009.1"/>
</dbReference>
<name>A0A2I1K0E8_9LACT</name>
<evidence type="ECO:0000313" key="9">
    <source>
        <dbReference type="Proteomes" id="UP000234384"/>
    </source>
</evidence>
<feature type="transmembrane region" description="Helical" evidence="7">
    <location>
        <begin position="30"/>
        <end position="48"/>
    </location>
</feature>
<comment type="subcellular location">
    <subcellularLocation>
        <location evidence="1">Cell membrane</location>
        <topology evidence="1">Multi-pass membrane protein</topology>
    </subcellularLocation>
</comment>
<keyword evidence="3" id="KW-1003">Cell membrane</keyword>
<proteinExistence type="inferred from homology"/>
<dbReference type="Proteomes" id="UP000234384">
    <property type="component" value="Unassembled WGS sequence"/>
</dbReference>
<dbReference type="PANTHER" id="PTHR33884:SF3">
    <property type="entry name" value="UPF0410 PROTEIN YMGE"/>
    <property type="match status" value="1"/>
</dbReference>
<evidence type="ECO:0000256" key="2">
    <source>
        <dbReference type="ARBA" id="ARBA00011006"/>
    </source>
</evidence>
<protein>
    <submittedName>
        <fullName evidence="8">GlsB/YeaQ/YmgE family stress response membrane protein</fullName>
    </submittedName>
</protein>